<protein>
    <submittedName>
        <fullName evidence="2">Uncharacterized protein</fullName>
    </submittedName>
</protein>
<dbReference type="AlphaFoldDB" id="A0AAW1TNH7"/>
<evidence type="ECO:0000256" key="1">
    <source>
        <dbReference type="SAM" id="Phobius"/>
    </source>
</evidence>
<comment type="caution">
    <text evidence="2">The sequence shown here is derived from an EMBL/GenBank/DDBJ whole genome shotgun (WGS) entry which is preliminary data.</text>
</comment>
<reference evidence="2 3" key="1">
    <citation type="submission" date="2023-03" db="EMBL/GenBank/DDBJ databases">
        <title>Genome insight into feeding habits of ladybird beetles.</title>
        <authorList>
            <person name="Li H.-S."/>
            <person name="Huang Y.-H."/>
            <person name="Pang H."/>
        </authorList>
    </citation>
    <scope>NUCLEOTIDE SEQUENCE [LARGE SCALE GENOMIC DNA]</scope>
    <source>
        <strain evidence="2">SYSU_2023b</strain>
        <tissue evidence="2">Whole body</tissue>
    </source>
</reference>
<evidence type="ECO:0000313" key="2">
    <source>
        <dbReference type="EMBL" id="KAK9873072.1"/>
    </source>
</evidence>
<keyword evidence="1" id="KW-0472">Membrane</keyword>
<dbReference type="Proteomes" id="UP001431783">
    <property type="component" value="Unassembled WGS sequence"/>
</dbReference>
<dbReference type="EMBL" id="JARQZJ010000015">
    <property type="protein sequence ID" value="KAK9873072.1"/>
    <property type="molecule type" value="Genomic_DNA"/>
</dbReference>
<accession>A0AAW1TNH7</accession>
<keyword evidence="3" id="KW-1185">Reference proteome</keyword>
<organism evidence="2 3">
    <name type="scientific">Henosepilachna vigintioctopunctata</name>
    <dbReference type="NCBI Taxonomy" id="420089"/>
    <lineage>
        <taxon>Eukaryota</taxon>
        <taxon>Metazoa</taxon>
        <taxon>Ecdysozoa</taxon>
        <taxon>Arthropoda</taxon>
        <taxon>Hexapoda</taxon>
        <taxon>Insecta</taxon>
        <taxon>Pterygota</taxon>
        <taxon>Neoptera</taxon>
        <taxon>Endopterygota</taxon>
        <taxon>Coleoptera</taxon>
        <taxon>Polyphaga</taxon>
        <taxon>Cucujiformia</taxon>
        <taxon>Coccinelloidea</taxon>
        <taxon>Coccinellidae</taxon>
        <taxon>Epilachninae</taxon>
        <taxon>Epilachnini</taxon>
        <taxon>Henosepilachna</taxon>
    </lineage>
</organism>
<sequence length="144" mass="15677">MSRGGVSAITCAASIDTVLYQLITLSKMVFCTLRSIPLYFAIFTAPLQAATAYMAVLCTTVDNNLLHVLLGPLTLGISLLMKSDWVAFFLTNAVTCAPNFKPLSRMTPRYFRCFTEATSTPSRVTLIPETFLGPLPCFAPLVSI</sequence>
<name>A0AAW1TNH7_9CUCU</name>
<feature type="transmembrane region" description="Helical" evidence="1">
    <location>
        <begin position="63"/>
        <end position="81"/>
    </location>
</feature>
<feature type="transmembrane region" description="Helical" evidence="1">
    <location>
        <begin position="38"/>
        <end position="57"/>
    </location>
</feature>
<gene>
    <name evidence="2" type="ORF">WA026_020803</name>
</gene>
<proteinExistence type="predicted"/>
<keyword evidence="1" id="KW-0812">Transmembrane</keyword>
<keyword evidence="1" id="KW-1133">Transmembrane helix</keyword>
<evidence type="ECO:0000313" key="3">
    <source>
        <dbReference type="Proteomes" id="UP001431783"/>
    </source>
</evidence>